<dbReference type="STRING" id="1429043.X474_19215"/>
<comment type="caution">
    <text evidence="2">The sequence shown here is derived from an EMBL/GenBank/DDBJ whole genome shotgun (WGS) entry which is preliminary data.</text>
</comment>
<protein>
    <recommendedName>
        <fullName evidence="1">N-acetyltransferase domain-containing protein</fullName>
    </recommendedName>
</protein>
<dbReference type="EMBL" id="AZAC01000032">
    <property type="protein sequence ID" value="KIX12463.1"/>
    <property type="molecule type" value="Genomic_DNA"/>
</dbReference>
<dbReference type="PROSITE" id="PS51186">
    <property type="entry name" value="GNAT"/>
    <property type="match status" value="1"/>
</dbReference>
<dbReference type="Pfam" id="PF13302">
    <property type="entry name" value="Acetyltransf_3"/>
    <property type="match status" value="1"/>
</dbReference>
<reference evidence="2 3" key="1">
    <citation type="submission" date="2013-11" db="EMBL/GenBank/DDBJ databases">
        <title>Metagenomic analysis of a methanogenic consortium involved in long chain n-alkane degradation.</title>
        <authorList>
            <person name="Davidova I.A."/>
            <person name="Callaghan A.V."/>
            <person name="Wawrik B."/>
            <person name="Pruitt S."/>
            <person name="Marks C."/>
            <person name="Duncan K.E."/>
            <person name="Suflita J.M."/>
        </authorList>
    </citation>
    <scope>NUCLEOTIDE SEQUENCE [LARGE SCALE GENOMIC DNA]</scope>
    <source>
        <strain evidence="2 3">SPR</strain>
    </source>
</reference>
<proteinExistence type="predicted"/>
<dbReference type="GO" id="GO:0016747">
    <property type="term" value="F:acyltransferase activity, transferring groups other than amino-acyl groups"/>
    <property type="evidence" value="ECO:0007669"/>
    <property type="project" value="InterPro"/>
</dbReference>
<dbReference type="InterPro" id="IPR016181">
    <property type="entry name" value="Acyl_CoA_acyltransferase"/>
</dbReference>
<evidence type="ECO:0000313" key="2">
    <source>
        <dbReference type="EMBL" id="KIX12463.1"/>
    </source>
</evidence>
<sequence>MEKIEKSHFNDLFALVSNPKVQRYFPTTLNRNEAREFYEKIQNRYETDGYCFWAVVRQDDNQFIGICGILKQEVDGQIETEIGYRILDEFWGKGYATEAAEGCIKYAKEKLKKISVISLILSVNAPSIKVAEKNGLKFEKESMFHGLPHNVYRLFLKQ</sequence>
<dbReference type="InterPro" id="IPR000182">
    <property type="entry name" value="GNAT_dom"/>
</dbReference>
<evidence type="ECO:0000313" key="3">
    <source>
        <dbReference type="Proteomes" id="UP000032233"/>
    </source>
</evidence>
<dbReference type="PANTHER" id="PTHR43792">
    <property type="entry name" value="GNAT FAMILY, PUTATIVE (AFU_ORTHOLOGUE AFUA_3G00765)-RELATED-RELATED"/>
    <property type="match status" value="1"/>
</dbReference>
<name>A0A0D2HPQ2_9BACT</name>
<dbReference type="Gene3D" id="3.40.630.30">
    <property type="match status" value="1"/>
</dbReference>
<gene>
    <name evidence="2" type="ORF">X474_19215</name>
</gene>
<organism evidence="2 3">
    <name type="scientific">Dethiosulfatarculus sandiegensis</name>
    <dbReference type="NCBI Taxonomy" id="1429043"/>
    <lineage>
        <taxon>Bacteria</taxon>
        <taxon>Pseudomonadati</taxon>
        <taxon>Thermodesulfobacteriota</taxon>
        <taxon>Desulfarculia</taxon>
        <taxon>Desulfarculales</taxon>
        <taxon>Desulfarculaceae</taxon>
        <taxon>Dethiosulfatarculus</taxon>
    </lineage>
</organism>
<dbReference type="InParanoid" id="A0A0D2HPQ2"/>
<dbReference type="SUPFAM" id="SSF55729">
    <property type="entry name" value="Acyl-CoA N-acyltransferases (Nat)"/>
    <property type="match status" value="1"/>
</dbReference>
<dbReference type="AlphaFoldDB" id="A0A0D2HPQ2"/>
<accession>A0A0D2HPQ2</accession>
<dbReference type="InterPro" id="IPR051531">
    <property type="entry name" value="N-acetyltransferase"/>
</dbReference>
<feature type="domain" description="N-acetyltransferase" evidence="1">
    <location>
        <begin position="1"/>
        <end position="157"/>
    </location>
</feature>
<keyword evidence="3" id="KW-1185">Reference proteome</keyword>
<dbReference type="Proteomes" id="UP000032233">
    <property type="component" value="Unassembled WGS sequence"/>
</dbReference>
<evidence type="ECO:0000259" key="1">
    <source>
        <dbReference type="PROSITE" id="PS51186"/>
    </source>
</evidence>
<dbReference type="PANTHER" id="PTHR43792:SF1">
    <property type="entry name" value="N-ACETYLTRANSFERASE DOMAIN-CONTAINING PROTEIN"/>
    <property type="match status" value="1"/>
</dbReference>